<dbReference type="Gene3D" id="1.10.10.10">
    <property type="entry name" value="Winged helix-like DNA-binding domain superfamily/Winged helix DNA-binding domain"/>
    <property type="match status" value="1"/>
</dbReference>
<organism evidence="3 4">
    <name type="scientific">Symbiobacterium thermophilum</name>
    <dbReference type="NCBI Taxonomy" id="2734"/>
    <lineage>
        <taxon>Bacteria</taxon>
        <taxon>Bacillati</taxon>
        <taxon>Bacillota</taxon>
        <taxon>Clostridia</taxon>
        <taxon>Eubacteriales</taxon>
        <taxon>Symbiobacteriaceae</taxon>
        <taxon>Symbiobacterium</taxon>
    </lineage>
</organism>
<dbReference type="GO" id="GO:0003700">
    <property type="term" value="F:DNA-binding transcription factor activity"/>
    <property type="evidence" value="ECO:0007669"/>
    <property type="project" value="InterPro"/>
</dbReference>
<dbReference type="Pfam" id="PF12840">
    <property type="entry name" value="HTH_20"/>
    <property type="match status" value="1"/>
</dbReference>
<dbReference type="EMBL" id="PIUK01000031">
    <property type="protein sequence ID" value="MBY6275586.1"/>
    <property type="molecule type" value="Genomic_DNA"/>
</dbReference>
<sequence length="289" mass="30693">MDPIYTVSIVLSGPFRDFQPNCVVSIDVPHRPGVTDASGSPDGGGENLERDPQKISAVLADPTRYSIYQYVLVAPDPVSAAEVARRFDLHPNVARMHLNRLTEVGLLRQRTEKTGRGGRPSYVYEPSGSAVSLTTVPPRDFQLLADLLVQSLALLGEGGKEAVEQIGHSFGRRLGQEALSKLAPSLNAANGATGPQALLEACAMALSRLGVSARVIKGPGDRPSLVLKSCGFHEVASAHPEQVCHLCKAMVEGVAQTCAEVPPAVTQAGTVPRGDLECVYEVDGLIRLE</sequence>
<evidence type="ECO:0000313" key="4">
    <source>
        <dbReference type="Proteomes" id="UP000732377"/>
    </source>
</evidence>
<dbReference type="AlphaFoldDB" id="A0A953LGU8"/>
<dbReference type="CDD" id="cd00090">
    <property type="entry name" value="HTH_ARSR"/>
    <property type="match status" value="1"/>
</dbReference>
<dbReference type="InterPro" id="IPR036388">
    <property type="entry name" value="WH-like_DNA-bd_sf"/>
</dbReference>
<comment type="caution">
    <text evidence="3">The sequence shown here is derived from an EMBL/GenBank/DDBJ whole genome shotgun (WGS) entry which is preliminary data.</text>
</comment>
<accession>A0A953LGU8</accession>
<gene>
    <name evidence="3" type="ORF">CWE10_05085</name>
</gene>
<name>A0A953LGU8_SYMTR</name>
<dbReference type="InterPro" id="IPR011991">
    <property type="entry name" value="ArsR-like_HTH"/>
</dbReference>
<dbReference type="SMART" id="SM00418">
    <property type="entry name" value="HTH_ARSR"/>
    <property type="match status" value="1"/>
</dbReference>
<dbReference type="Proteomes" id="UP000732377">
    <property type="component" value="Unassembled WGS sequence"/>
</dbReference>
<feature type="domain" description="HTH arsR-type" evidence="2">
    <location>
        <begin position="54"/>
        <end position="146"/>
    </location>
</feature>
<dbReference type="InterPro" id="IPR036390">
    <property type="entry name" value="WH_DNA-bd_sf"/>
</dbReference>
<evidence type="ECO:0000256" key="1">
    <source>
        <dbReference type="SAM" id="MobiDB-lite"/>
    </source>
</evidence>
<evidence type="ECO:0000259" key="2">
    <source>
        <dbReference type="SMART" id="SM00418"/>
    </source>
</evidence>
<dbReference type="SUPFAM" id="SSF46785">
    <property type="entry name" value="Winged helix' DNA-binding domain"/>
    <property type="match status" value="1"/>
</dbReference>
<dbReference type="InterPro" id="IPR001845">
    <property type="entry name" value="HTH_ArsR_DNA-bd_dom"/>
</dbReference>
<feature type="region of interest" description="Disordered" evidence="1">
    <location>
        <begin position="29"/>
        <end position="50"/>
    </location>
</feature>
<protein>
    <recommendedName>
        <fullName evidence="2">HTH arsR-type domain-containing protein</fullName>
    </recommendedName>
</protein>
<evidence type="ECO:0000313" key="3">
    <source>
        <dbReference type="EMBL" id="MBY6275586.1"/>
    </source>
</evidence>
<proteinExistence type="predicted"/>
<reference evidence="3" key="1">
    <citation type="submission" date="2017-11" db="EMBL/GenBank/DDBJ databases">
        <title>Three new genomes from thermophilic consortium.</title>
        <authorList>
            <person name="Quaggio R."/>
            <person name="Amgarten D."/>
            <person name="Setubal J.C."/>
        </authorList>
    </citation>
    <scope>NUCLEOTIDE SEQUENCE</scope>
    <source>
        <strain evidence="3">ZCTH01-B2</strain>
    </source>
</reference>